<dbReference type="Gene3D" id="3.30.530.20">
    <property type="match status" value="1"/>
</dbReference>
<evidence type="ECO:0000313" key="3">
    <source>
        <dbReference type="Proteomes" id="UP000813215"/>
    </source>
</evidence>
<dbReference type="PANTHER" id="PTHR34060">
    <property type="entry name" value="POLYKETIDE CYCLASE / DEHYDRASE AND LIPID TRANSPORT PROTEIN"/>
    <property type="match status" value="1"/>
</dbReference>
<evidence type="ECO:0000259" key="1">
    <source>
        <dbReference type="Pfam" id="PF03364"/>
    </source>
</evidence>
<feature type="domain" description="Coenzyme Q-binding protein COQ10 START" evidence="1">
    <location>
        <begin position="50"/>
        <end position="177"/>
    </location>
</feature>
<sequence length="188" mass="21711">MTEEKYTPEELDFIAIEDETNLETNDLQAVAIQIENITERQRQITAKIQIPQPVKQVWEVLTNYEALADFIPNLAQSRLLKHPNGGIRLEQIGSQRFLRMNFSARVVLDLEERFPKEITFRMVEGDFKDFSGSWCLEPCSLGQQIGTNLCYTVKVWPKLTMPVGIIERRVAKDLQLNLLAIYQRLQGT</sequence>
<dbReference type="AlphaFoldDB" id="A0A9E3H7G6"/>
<dbReference type="Proteomes" id="UP000813215">
    <property type="component" value="Unassembled WGS sequence"/>
</dbReference>
<dbReference type="PANTHER" id="PTHR34060:SF1">
    <property type="entry name" value="POLYKETIDE CYCLASE _ DEHYDRASE AND LIPID TRANSPORT PROTEIN"/>
    <property type="match status" value="1"/>
</dbReference>
<dbReference type="InterPro" id="IPR005031">
    <property type="entry name" value="COQ10_START"/>
</dbReference>
<dbReference type="Pfam" id="PF03364">
    <property type="entry name" value="Polyketide_cyc"/>
    <property type="match status" value="1"/>
</dbReference>
<organism evidence="2 3">
    <name type="scientific">Pelatocladus maniniholoensis HA4357-MV3</name>
    <dbReference type="NCBI Taxonomy" id="1117104"/>
    <lineage>
        <taxon>Bacteria</taxon>
        <taxon>Bacillati</taxon>
        <taxon>Cyanobacteriota</taxon>
        <taxon>Cyanophyceae</taxon>
        <taxon>Nostocales</taxon>
        <taxon>Nostocaceae</taxon>
        <taxon>Pelatocladus</taxon>
    </lineage>
</organism>
<name>A0A9E3H7G6_9NOST</name>
<gene>
    <name evidence="2" type="ORF">KME28_07765</name>
</gene>
<dbReference type="CDD" id="cd08866">
    <property type="entry name" value="SRPBCC_11"/>
    <property type="match status" value="1"/>
</dbReference>
<dbReference type="EMBL" id="JAHHHW010000072">
    <property type="protein sequence ID" value="MBW4431615.1"/>
    <property type="molecule type" value="Genomic_DNA"/>
</dbReference>
<comment type="caution">
    <text evidence="2">The sequence shown here is derived from an EMBL/GenBank/DDBJ whole genome shotgun (WGS) entry which is preliminary data.</text>
</comment>
<accession>A0A9E3H7G6</accession>
<evidence type="ECO:0000313" key="2">
    <source>
        <dbReference type="EMBL" id="MBW4431615.1"/>
    </source>
</evidence>
<dbReference type="SUPFAM" id="SSF55961">
    <property type="entry name" value="Bet v1-like"/>
    <property type="match status" value="1"/>
</dbReference>
<dbReference type="InterPro" id="IPR023393">
    <property type="entry name" value="START-like_dom_sf"/>
</dbReference>
<reference evidence="2" key="1">
    <citation type="submission" date="2021-05" db="EMBL/GenBank/DDBJ databases">
        <authorList>
            <person name="Pietrasiak N."/>
            <person name="Ward R."/>
            <person name="Stajich J.E."/>
            <person name="Kurbessoian T."/>
        </authorList>
    </citation>
    <scope>NUCLEOTIDE SEQUENCE</scope>
    <source>
        <strain evidence="2">HA4357-MV3</strain>
    </source>
</reference>
<protein>
    <submittedName>
        <fullName evidence="2">SRPBCC family protein</fullName>
    </submittedName>
</protein>
<proteinExistence type="predicted"/>
<reference evidence="2" key="2">
    <citation type="journal article" date="2022" name="Microbiol. Resour. Announc.">
        <title>Metagenome Sequencing to Explore Phylogenomics of Terrestrial Cyanobacteria.</title>
        <authorList>
            <person name="Ward R.D."/>
            <person name="Stajich J.E."/>
            <person name="Johansen J.R."/>
            <person name="Huntemann M."/>
            <person name="Clum A."/>
            <person name="Foster B."/>
            <person name="Foster B."/>
            <person name="Roux S."/>
            <person name="Palaniappan K."/>
            <person name="Varghese N."/>
            <person name="Mukherjee S."/>
            <person name="Reddy T.B.K."/>
            <person name="Daum C."/>
            <person name="Copeland A."/>
            <person name="Chen I.A."/>
            <person name="Ivanova N.N."/>
            <person name="Kyrpides N.C."/>
            <person name="Shapiro N."/>
            <person name="Eloe-Fadrosh E.A."/>
            <person name="Pietrasiak N."/>
        </authorList>
    </citation>
    <scope>NUCLEOTIDE SEQUENCE</scope>
    <source>
        <strain evidence="2">HA4357-MV3</strain>
    </source>
</reference>